<evidence type="ECO:0000313" key="4">
    <source>
        <dbReference type="EMBL" id="NEN22163.1"/>
    </source>
</evidence>
<dbReference type="PANTHER" id="PTHR10366:SF564">
    <property type="entry name" value="STEROL-4-ALPHA-CARBOXYLATE 3-DEHYDROGENASE, DECARBOXYLATING"/>
    <property type="match status" value="1"/>
</dbReference>
<reference evidence="4 5" key="1">
    <citation type="submission" date="2020-02" db="EMBL/GenBank/DDBJ databases">
        <title>Out from the shadows clarifying the taxonomy of the family Cryomorphaceae and related taxa by utilizing the GTDB taxonomic framework.</title>
        <authorList>
            <person name="Bowman J.P."/>
        </authorList>
    </citation>
    <scope>NUCLEOTIDE SEQUENCE [LARGE SCALE GENOMIC DNA]</scope>
    <source>
        <strain evidence="4 5">QSSC 1-22</strain>
    </source>
</reference>
<name>A0A7K3WKI8_9FLAO</name>
<dbReference type="InterPro" id="IPR036291">
    <property type="entry name" value="NAD(P)-bd_dom_sf"/>
</dbReference>
<dbReference type="EMBL" id="JAAGVY010000002">
    <property type="protein sequence ID" value="NEN22163.1"/>
    <property type="molecule type" value="Genomic_DNA"/>
</dbReference>
<dbReference type="SUPFAM" id="SSF51735">
    <property type="entry name" value="NAD(P)-binding Rossmann-fold domains"/>
    <property type="match status" value="1"/>
</dbReference>
<evidence type="ECO:0000256" key="1">
    <source>
        <dbReference type="ARBA" id="ARBA00023002"/>
    </source>
</evidence>
<dbReference type="PANTHER" id="PTHR10366">
    <property type="entry name" value="NAD DEPENDENT EPIMERASE/DEHYDRATASE"/>
    <property type="match status" value="1"/>
</dbReference>
<dbReference type="Pfam" id="PF01370">
    <property type="entry name" value="Epimerase"/>
    <property type="match status" value="1"/>
</dbReference>
<organism evidence="4 5">
    <name type="scientific">Cryomorpha ignava</name>
    <dbReference type="NCBI Taxonomy" id="101383"/>
    <lineage>
        <taxon>Bacteria</taxon>
        <taxon>Pseudomonadati</taxon>
        <taxon>Bacteroidota</taxon>
        <taxon>Flavobacteriia</taxon>
        <taxon>Flavobacteriales</taxon>
        <taxon>Cryomorphaceae</taxon>
        <taxon>Cryomorpha</taxon>
    </lineage>
</organism>
<comment type="similarity">
    <text evidence="2">Belongs to the NAD(P)-dependent epimerase/dehydratase family. Dihydroflavonol-4-reductase subfamily.</text>
</comment>
<accession>A0A7K3WKI8</accession>
<sequence length="312" mass="34597">MKTIGIIGGSGFIGSHVTKKFLEEGYKVKVSATDLSNTEKYGHLKNLPNAENLEILSLKVENSEELKNFIDGCTILVHGGTPFQLDFKDAKTELFDPTIEGTKNLLRIINETMGIEKVVFVASVAAFNTNFPLPAGGMDVYESFDENTPAFISKESHPYAQAKYLANKTVEAFIEDHKNLPFEITSVSPVLVMGNSLSKREDSTSTALQFLIKNHIAPNDFIQGMYDSDMALSIVDVEDVADAIYKAANTNGIHGKNYLLVSETYPVSDVRSMLNKLKPKNNPRIVYQNELAKTDLKVRFKPVMETLNNYAT</sequence>
<keyword evidence="5" id="KW-1185">Reference proteome</keyword>
<gene>
    <name evidence="4" type="ORF">G3O08_01430</name>
</gene>
<protein>
    <submittedName>
        <fullName evidence="4">NAD-dependent epimerase/dehydratase family protein</fullName>
    </submittedName>
</protein>
<proteinExistence type="inferred from homology"/>
<evidence type="ECO:0000256" key="2">
    <source>
        <dbReference type="ARBA" id="ARBA00023445"/>
    </source>
</evidence>
<evidence type="ECO:0000259" key="3">
    <source>
        <dbReference type="Pfam" id="PF01370"/>
    </source>
</evidence>
<keyword evidence="1" id="KW-0560">Oxidoreductase</keyword>
<dbReference type="Gene3D" id="3.40.50.720">
    <property type="entry name" value="NAD(P)-binding Rossmann-like Domain"/>
    <property type="match status" value="1"/>
</dbReference>
<comment type="caution">
    <text evidence="4">The sequence shown here is derived from an EMBL/GenBank/DDBJ whole genome shotgun (WGS) entry which is preliminary data.</text>
</comment>
<dbReference type="GO" id="GO:0016616">
    <property type="term" value="F:oxidoreductase activity, acting on the CH-OH group of donors, NAD or NADP as acceptor"/>
    <property type="evidence" value="ECO:0007669"/>
    <property type="project" value="TreeGrafter"/>
</dbReference>
<evidence type="ECO:0000313" key="5">
    <source>
        <dbReference type="Proteomes" id="UP000486602"/>
    </source>
</evidence>
<dbReference type="Proteomes" id="UP000486602">
    <property type="component" value="Unassembled WGS sequence"/>
</dbReference>
<dbReference type="AlphaFoldDB" id="A0A7K3WKI8"/>
<dbReference type="RefSeq" id="WP_163282889.1">
    <property type="nucleotide sequence ID" value="NZ_JAAGVY010000002.1"/>
</dbReference>
<dbReference type="InterPro" id="IPR050425">
    <property type="entry name" value="NAD(P)_dehydrat-like"/>
</dbReference>
<feature type="domain" description="NAD-dependent epimerase/dehydratase" evidence="3">
    <location>
        <begin position="6"/>
        <end position="258"/>
    </location>
</feature>
<dbReference type="InterPro" id="IPR001509">
    <property type="entry name" value="Epimerase_deHydtase"/>
</dbReference>